<protein>
    <submittedName>
        <fullName evidence="1">Uncharacterized protein</fullName>
    </submittedName>
</protein>
<dbReference type="Proteomes" id="UP000002975">
    <property type="component" value="Unassembled WGS sequence"/>
</dbReference>
<organism evidence="1 2">
    <name type="scientific">Fusobacterium gonidiaformans 3-1-5R</name>
    <dbReference type="NCBI Taxonomy" id="469605"/>
    <lineage>
        <taxon>Bacteria</taxon>
        <taxon>Fusobacteriati</taxon>
        <taxon>Fusobacteriota</taxon>
        <taxon>Fusobacteriia</taxon>
        <taxon>Fusobacteriales</taxon>
        <taxon>Fusobacteriaceae</taxon>
        <taxon>Fusobacterium</taxon>
    </lineage>
</organism>
<dbReference type="OrthoDB" id="9801010at2"/>
<dbReference type="AlphaFoldDB" id="E5BEU3"/>
<proteinExistence type="predicted"/>
<keyword evidence="2" id="KW-1185">Reference proteome</keyword>
<gene>
    <name evidence="1" type="ORF">FSBG_00121</name>
</gene>
<dbReference type="RefSeq" id="WP_008800703.1">
    <property type="nucleotide sequence ID" value="NZ_GG657971.1"/>
</dbReference>
<dbReference type="EMBL" id="GG657971">
    <property type="protein sequence ID" value="EFS20624.1"/>
    <property type="molecule type" value="Genomic_DNA"/>
</dbReference>
<evidence type="ECO:0000313" key="1">
    <source>
        <dbReference type="EMBL" id="EFS20624.1"/>
    </source>
</evidence>
<dbReference type="HOGENOM" id="CLU_2915857_0_0_0"/>
<accession>E5BEU3</accession>
<reference evidence="1 2" key="1">
    <citation type="submission" date="2009-02" db="EMBL/GenBank/DDBJ databases">
        <title>The Genome Sequence of Fusobacterium sp. 3_1_5R.</title>
        <authorList>
            <consortium name="The Broad Institute Genome Sequencing Platform"/>
            <person name="Ward D."/>
            <person name="Young S.K."/>
            <person name="Kodira C.D."/>
            <person name="Zeng Q."/>
            <person name="Koehrsen M."/>
            <person name="Alvarado L."/>
            <person name="Berlin A."/>
            <person name="Borenstein D."/>
            <person name="Chen Z."/>
            <person name="Engels R."/>
            <person name="Freedman E."/>
            <person name="Gellesch M."/>
            <person name="Goldberg J."/>
            <person name="Griggs A."/>
            <person name="Gujja S."/>
            <person name="Heiman D."/>
            <person name="Hepburn T."/>
            <person name="Howarth C."/>
            <person name="Jen D."/>
            <person name="Larson L."/>
            <person name="Lewis B."/>
            <person name="Mehta T."/>
            <person name="Park D."/>
            <person name="Pearson M."/>
            <person name="Roberts A."/>
            <person name="Saif S."/>
            <person name="Shea T."/>
            <person name="Shenoy N."/>
            <person name="Sisk P."/>
            <person name="Stolte C."/>
            <person name="Sykes S."/>
            <person name="Walk T."/>
            <person name="White J."/>
            <person name="Yandava C."/>
            <person name="Allen-Vercoe E."/>
            <person name="Strauss J."/>
            <person name="Ambrose C."/>
            <person name="Lander E."/>
            <person name="Nusbaum C."/>
            <person name="Galagan J."/>
            <person name="Birren B."/>
        </authorList>
    </citation>
    <scope>NUCLEOTIDE SEQUENCE [LARGE SCALE GENOMIC DNA]</scope>
    <source>
        <strain evidence="1 2">3_1_5R</strain>
    </source>
</reference>
<sequence length="61" mass="6889">MSDVIQFNEKHKWCGCFGYVANEKKGRYMIAVAIPQKGTAYIFATKEEFDIVGKTNLVLAD</sequence>
<name>E5BEU3_9FUSO</name>
<dbReference type="BioCyc" id="FSP469605-HMP:GTSP-122-MONOMER"/>
<evidence type="ECO:0000313" key="2">
    <source>
        <dbReference type="Proteomes" id="UP000002975"/>
    </source>
</evidence>